<dbReference type="InterPro" id="IPR027417">
    <property type="entry name" value="P-loop_NTPase"/>
</dbReference>
<sequence length="1229" mass="133679">MSKSTAHKSGLAMIVQPGDLISDGRLEGPADDRLEHEALARAVAEVTLTANAPINIALFGPWGSGKSSIYSMIKSHVETQTDKKTSVVRYDAWKYGGQDLKRNFIESVANDLGLSQDPLFSHELHETTEASDLRLGSWAKRNWRSLLLGIAGALLLSLFFLLCVSAASALVQQIEFGVALASSMPAAGTVFGLVLVALLVGPKVLEGAVVKVSTSPPTGDDQFSRRFGALVNRVLKRGATRLVVFIDELDRCAPEDVVATLIDLKTFLDQKSCVFIVAADREVIERSLRKVPQAKPVRDSDPYYATPGAFLDKIFQHQISLPPLRPRALTKFARELVEVQAGIWSEMRDFDPALFDSVVFALVPVHVRSPRRVKVLLNDFAIKARVAESRGIPWQERAREIAVLSVLETEFPAVSSELIRLPRLLEFLRREREATSPEAIRVVELFGVEVEDREDELTEQDEVEESVADIETPAGALLTDGRIDRRGREDATLTLKRQLAAYLSKIAAANIPDPKPDLLYLQGAGHTEGLADPLLGDAVDFATETAPRSVVAAFAGQSSKVLGVAVRLIVAEGEANFGPGQLLAFESACLLLEEMDHEDLTHVASEIAPAILATRLRAGFPLEGIPGALMLAMIARNDEAFRDLVDRVNALNPTDELVSRIANTLPYADESQAKGLRTILVSSYSDSPGPLHEALSTLPLDTALDFWRASGNHVMAALSELESPASSAEATSRARAGGRPVPAAGAVATGEGRSRLLELIAAVESRTDNESLLSAVYLTLQGASNTDIRIEVDAIRERVLSQISDSQLIERHALFGMANSSSEGWVSWASYLNQSPDGIEVDAEVNALASQLLVEKAWSDLSVETDDKVLAVLPSIATRLAVYLTSEQVAELVEALETELLENLAWEPSPSEETVGVSAERRAEQRWTAHEFARALVDVVPQSQVEEILVRDICEGVASIELDEPSVSFLLRLVDGLSERASERLSEELESYEPRSDEALPLARLKIRSRTRYGGPAVAIAELAELAERQDDVRSIEIGTEWLRLNPTVEAVTSLMSSTPLPADPVGSYASRLTVEDRTDLWIHLESTSASDGMLTSVGRHGIDAEAVNHARSKLHGQSKQLERDRVIERLMTATVRAPEGTEAAKKATSELVIELLERNVAGDSRLAATVAIWAGGAARGSQTSIRRLFDEALSKKEDLLAKRILRDLNGLGLITPRKRGAFAWLLGR</sequence>
<proteinExistence type="predicted"/>
<comment type="caution">
    <text evidence="4">The sequence shown here is derived from an EMBL/GenBank/DDBJ whole genome shotgun (WGS) entry which is preliminary data.</text>
</comment>
<keyword evidence="5" id="KW-1185">Reference proteome</keyword>
<accession>A0A840XLY8</accession>
<reference evidence="4 5" key="1">
    <citation type="submission" date="2020-08" db="EMBL/GenBank/DDBJ databases">
        <title>Sequencing the genomes of 1000 actinobacteria strains.</title>
        <authorList>
            <person name="Klenk H.-P."/>
        </authorList>
    </citation>
    <scope>NUCLEOTIDE SEQUENCE [LARGE SCALE GENOMIC DNA]</scope>
    <source>
        <strain evidence="4 5">DSM 23889</strain>
    </source>
</reference>
<dbReference type="InterPro" id="IPR052754">
    <property type="entry name" value="NTPase_KAP_P-loop"/>
</dbReference>
<evidence type="ECO:0000313" key="5">
    <source>
        <dbReference type="Proteomes" id="UP000552883"/>
    </source>
</evidence>
<dbReference type="Pfam" id="PF07693">
    <property type="entry name" value="KAP_NTPase"/>
    <property type="match status" value="1"/>
</dbReference>
<keyword evidence="2" id="KW-0812">Transmembrane</keyword>
<dbReference type="EMBL" id="JACHBS010000001">
    <property type="protein sequence ID" value="MBB5616919.1"/>
    <property type="molecule type" value="Genomic_DNA"/>
</dbReference>
<name>A0A840XLY8_9MICO</name>
<feature type="domain" description="KAP NTPase" evidence="3">
    <location>
        <begin position="37"/>
        <end position="385"/>
    </location>
</feature>
<protein>
    <recommendedName>
        <fullName evidence="3">KAP NTPase domain-containing protein</fullName>
    </recommendedName>
</protein>
<feature type="region of interest" description="Disordered" evidence="1">
    <location>
        <begin position="726"/>
        <end position="745"/>
    </location>
</feature>
<feature type="transmembrane region" description="Helical" evidence="2">
    <location>
        <begin position="146"/>
        <end position="170"/>
    </location>
</feature>
<dbReference type="SUPFAM" id="SSF52540">
    <property type="entry name" value="P-loop containing nucleoside triphosphate hydrolases"/>
    <property type="match status" value="1"/>
</dbReference>
<evidence type="ECO:0000256" key="1">
    <source>
        <dbReference type="SAM" id="MobiDB-lite"/>
    </source>
</evidence>
<keyword evidence="2" id="KW-0472">Membrane</keyword>
<evidence type="ECO:0000259" key="3">
    <source>
        <dbReference type="Pfam" id="PF07693"/>
    </source>
</evidence>
<dbReference type="PANTHER" id="PTHR22674:SF6">
    <property type="entry name" value="NTPASE KAP FAMILY P-LOOP DOMAIN-CONTAINING PROTEIN 1"/>
    <property type="match status" value="1"/>
</dbReference>
<gene>
    <name evidence="4" type="ORF">BJ959_000415</name>
</gene>
<dbReference type="Gene3D" id="3.40.50.300">
    <property type="entry name" value="P-loop containing nucleotide triphosphate hydrolases"/>
    <property type="match status" value="1"/>
</dbReference>
<evidence type="ECO:0000256" key="2">
    <source>
        <dbReference type="SAM" id="Phobius"/>
    </source>
</evidence>
<dbReference type="AlphaFoldDB" id="A0A840XLY8"/>
<evidence type="ECO:0000313" key="4">
    <source>
        <dbReference type="EMBL" id="MBB5616919.1"/>
    </source>
</evidence>
<feature type="transmembrane region" description="Helical" evidence="2">
    <location>
        <begin position="176"/>
        <end position="201"/>
    </location>
</feature>
<dbReference type="PANTHER" id="PTHR22674">
    <property type="entry name" value="NTPASE, KAP FAMILY P-LOOP DOMAIN-CONTAINING 1"/>
    <property type="match status" value="1"/>
</dbReference>
<dbReference type="Proteomes" id="UP000552883">
    <property type="component" value="Unassembled WGS sequence"/>
</dbReference>
<dbReference type="RefSeq" id="WP_165878964.1">
    <property type="nucleotide sequence ID" value="NZ_BAAANZ010000033.1"/>
</dbReference>
<dbReference type="InterPro" id="IPR011646">
    <property type="entry name" value="KAP_P-loop"/>
</dbReference>
<organism evidence="4 5">
    <name type="scientific">Microcella frigidaquae</name>
    <dbReference type="NCBI Taxonomy" id="424758"/>
    <lineage>
        <taxon>Bacteria</taxon>
        <taxon>Bacillati</taxon>
        <taxon>Actinomycetota</taxon>
        <taxon>Actinomycetes</taxon>
        <taxon>Micrococcales</taxon>
        <taxon>Microbacteriaceae</taxon>
        <taxon>Microcella</taxon>
    </lineage>
</organism>
<keyword evidence="2" id="KW-1133">Transmembrane helix</keyword>